<dbReference type="Proteomes" id="UP001178508">
    <property type="component" value="Chromosome 23"/>
</dbReference>
<dbReference type="SUPFAM" id="SSF56672">
    <property type="entry name" value="DNA/RNA polymerases"/>
    <property type="match status" value="1"/>
</dbReference>
<sequence length="944" mass="106843">MKTSTENFSSTLHSALLNVRSLAGKSFLINDLIIKHNLNLMFLTETWLGQDNSATVLIESAPPNFSFMSETRKHRKGGGVAILFKDSMQCKQMYYGNFPSFEYVAFQLNSATRAIFLNIYRPPKYCVNFFDDFTELLSIICIDFDCVVIVGDFNIHVDNPQDRGTKELCCLLDNYGLTQHVTEPTHNRGHTLDLIISKGLNIPKIMVTDVAISDHSCVFFESTISMLFTTAQTEVITKRLITDYTSEIFNQALTPLPALSRLSVNELVEDLSSRITNVMDAIAPTKVKIVSGKKRSPWRNAALVRAEKRECRKAERRWRKTSLQVHYQLYKERLRIFNLELRNARRSFFSDIITKNKNNARALFTTVDRLTNPPVSVASEFLSAKACNEFASFFNNKIQKIRQTVSSSISGTGYVLSMCTNPSSMTQFNPINIKTLEDIILNLNSSTCCLDILPTGFFKTVSNCMASDLLQIVNMSLLSGVFPQALKTAVIKPLLKKSNLDNSVMNNYRPISNLPFLSKIIEKAAFQQLHNFLVLNNCFDVFQSGFRPHHSTETALIKVFNDIHLNSDNGKISVLVLLDLSAAFDTVDHSILLDRLENWVGLSGTVLNWFASYLKDRDYFVSLGNYTSERTKMTCGVPQGSILGPLLFNIYMLPLTQIIANNKISYHNYADDTQIYITMSPGDYNPIQTLSQCIEQINDWMCQNFLQLNKDKTEVIVFGSEDERLKVCAQLQSIMLKSTNQARNLGVVMDSDLNLNSHIKTITKSAYYHLKNISRVKGLMTQQDLEKLVHAFIFSRLDYCNSVFTGLPKKSIRQLQLIQNAAAGVLTKTKKVDHITPVLRSLHWLPVCQRIDFKILLLVFKALNGSGPKYISDMLIRYEPSRPLRSSGAGLLSVPRVRTKRGEAAFSFYAPHIWNKLPENCRSAETLSSFKSQLKTHMFAVAYH</sequence>
<dbReference type="GO" id="GO:0003824">
    <property type="term" value="F:catalytic activity"/>
    <property type="evidence" value="ECO:0007669"/>
    <property type="project" value="InterPro"/>
</dbReference>
<proteinExistence type="predicted"/>
<dbReference type="CDD" id="cd01650">
    <property type="entry name" value="RT_nLTR_like"/>
    <property type="match status" value="1"/>
</dbReference>
<dbReference type="Pfam" id="PF00078">
    <property type="entry name" value="RVT_1"/>
    <property type="match status" value="1"/>
</dbReference>
<dbReference type="PANTHER" id="PTHR33332">
    <property type="entry name" value="REVERSE TRANSCRIPTASE DOMAIN-CONTAINING PROTEIN"/>
    <property type="match status" value="1"/>
</dbReference>
<keyword evidence="3" id="KW-1185">Reference proteome</keyword>
<evidence type="ECO:0000313" key="3">
    <source>
        <dbReference type="Proteomes" id="UP001178508"/>
    </source>
</evidence>
<feature type="domain" description="Reverse transcriptase" evidence="1">
    <location>
        <begin position="475"/>
        <end position="749"/>
    </location>
</feature>
<dbReference type="InterPro" id="IPR000477">
    <property type="entry name" value="RT_dom"/>
</dbReference>
<dbReference type="PROSITE" id="PS50878">
    <property type="entry name" value="RT_POL"/>
    <property type="match status" value="1"/>
</dbReference>
<gene>
    <name evidence="2" type="ORF">XNOV1_A014970</name>
</gene>
<dbReference type="InterPro" id="IPR005135">
    <property type="entry name" value="Endo/exonuclease/phosphatase"/>
</dbReference>
<name>A0AAV1HN49_XYRNO</name>
<accession>A0AAV1HN49</accession>
<dbReference type="SUPFAM" id="SSF56219">
    <property type="entry name" value="DNase I-like"/>
    <property type="match status" value="1"/>
</dbReference>
<evidence type="ECO:0000313" key="2">
    <source>
        <dbReference type="EMBL" id="CAJ1085742.1"/>
    </source>
</evidence>
<organism evidence="2 3">
    <name type="scientific">Xyrichtys novacula</name>
    <name type="common">Pearly razorfish</name>
    <name type="synonym">Hemipteronotus novacula</name>
    <dbReference type="NCBI Taxonomy" id="13765"/>
    <lineage>
        <taxon>Eukaryota</taxon>
        <taxon>Metazoa</taxon>
        <taxon>Chordata</taxon>
        <taxon>Craniata</taxon>
        <taxon>Vertebrata</taxon>
        <taxon>Euteleostomi</taxon>
        <taxon>Actinopterygii</taxon>
        <taxon>Neopterygii</taxon>
        <taxon>Teleostei</taxon>
        <taxon>Neoteleostei</taxon>
        <taxon>Acanthomorphata</taxon>
        <taxon>Eupercaria</taxon>
        <taxon>Labriformes</taxon>
        <taxon>Labridae</taxon>
        <taxon>Xyrichtys</taxon>
    </lineage>
</organism>
<dbReference type="Gene3D" id="3.60.10.10">
    <property type="entry name" value="Endonuclease/exonuclease/phosphatase"/>
    <property type="match status" value="1"/>
</dbReference>
<evidence type="ECO:0000259" key="1">
    <source>
        <dbReference type="PROSITE" id="PS50878"/>
    </source>
</evidence>
<dbReference type="AlphaFoldDB" id="A0AAV1HN49"/>
<protein>
    <recommendedName>
        <fullName evidence="1">Reverse transcriptase domain-containing protein</fullName>
    </recommendedName>
</protein>
<dbReference type="Pfam" id="PF03372">
    <property type="entry name" value="Exo_endo_phos"/>
    <property type="match status" value="1"/>
</dbReference>
<dbReference type="EMBL" id="OY660886">
    <property type="protein sequence ID" value="CAJ1085742.1"/>
    <property type="molecule type" value="Genomic_DNA"/>
</dbReference>
<dbReference type="InterPro" id="IPR043502">
    <property type="entry name" value="DNA/RNA_pol_sf"/>
</dbReference>
<reference evidence="2" key="1">
    <citation type="submission" date="2023-08" db="EMBL/GenBank/DDBJ databases">
        <authorList>
            <person name="Alioto T."/>
            <person name="Alioto T."/>
            <person name="Gomez Garrido J."/>
        </authorList>
    </citation>
    <scope>NUCLEOTIDE SEQUENCE</scope>
</reference>
<dbReference type="InterPro" id="IPR036691">
    <property type="entry name" value="Endo/exonu/phosph_ase_sf"/>
</dbReference>